<dbReference type="EMBL" id="CM042886">
    <property type="protein sequence ID" value="KAI4342824.1"/>
    <property type="molecule type" value="Genomic_DNA"/>
</dbReference>
<comment type="caution">
    <text evidence="1">The sequence shown here is derived from an EMBL/GenBank/DDBJ whole genome shotgun (WGS) entry which is preliminary data.</text>
</comment>
<gene>
    <name evidence="1" type="ORF">MLD38_027396</name>
</gene>
<reference evidence="2" key="1">
    <citation type="journal article" date="2023" name="Front. Plant Sci.">
        <title>Chromosomal-level genome assembly of Melastoma candidum provides insights into trichome evolution.</title>
        <authorList>
            <person name="Zhong Y."/>
            <person name="Wu W."/>
            <person name="Sun C."/>
            <person name="Zou P."/>
            <person name="Liu Y."/>
            <person name="Dai S."/>
            <person name="Zhou R."/>
        </authorList>
    </citation>
    <scope>NUCLEOTIDE SEQUENCE [LARGE SCALE GENOMIC DNA]</scope>
</reference>
<name>A0ACB9P1G7_9MYRT</name>
<dbReference type="Proteomes" id="UP001057402">
    <property type="component" value="Chromosome 7"/>
</dbReference>
<proteinExistence type="predicted"/>
<keyword evidence="2" id="KW-1185">Reference proteome</keyword>
<sequence length="99" mass="10815">MPGVHDPNAIECFNSFGSTGSETKNCSEMSDAEVGSRLRGRGCFSSVHLSVDFDGTFRVRVQQRFDVILSEEGVQASPHATLQNDVLLNSVDQDRCPSH</sequence>
<evidence type="ECO:0000313" key="2">
    <source>
        <dbReference type="Proteomes" id="UP001057402"/>
    </source>
</evidence>
<accession>A0ACB9P1G7</accession>
<protein>
    <submittedName>
        <fullName evidence="1">Uncharacterized protein</fullName>
    </submittedName>
</protein>
<evidence type="ECO:0000313" key="1">
    <source>
        <dbReference type="EMBL" id="KAI4342824.1"/>
    </source>
</evidence>
<organism evidence="1 2">
    <name type="scientific">Melastoma candidum</name>
    <dbReference type="NCBI Taxonomy" id="119954"/>
    <lineage>
        <taxon>Eukaryota</taxon>
        <taxon>Viridiplantae</taxon>
        <taxon>Streptophyta</taxon>
        <taxon>Embryophyta</taxon>
        <taxon>Tracheophyta</taxon>
        <taxon>Spermatophyta</taxon>
        <taxon>Magnoliopsida</taxon>
        <taxon>eudicotyledons</taxon>
        <taxon>Gunneridae</taxon>
        <taxon>Pentapetalae</taxon>
        <taxon>rosids</taxon>
        <taxon>malvids</taxon>
        <taxon>Myrtales</taxon>
        <taxon>Melastomataceae</taxon>
        <taxon>Melastomatoideae</taxon>
        <taxon>Melastomateae</taxon>
        <taxon>Melastoma</taxon>
    </lineage>
</organism>